<evidence type="ECO:0000256" key="2">
    <source>
        <dbReference type="ARBA" id="ARBA00022801"/>
    </source>
</evidence>
<dbReference type="PRINTS" id="PR00502">
    <property type="entry name" value="NUDIXFAMILY"/>
</dbReference>
<protein>
    <submittedName>
        <fullName evidence="4">NUDIX hydrolase</fullName>
    </submittedName>
</protein>
<keyword evidence="2 4" id="KW-0378">Hydrolase</keyword>
<evidence type="ECO:0000259" key="3">
    <source>
        <dbReference type="PROSITE" id="PS51462"/>
    </source>
</evidence>
<keyword evidence="5" id="KW-1185">Reference proteome</keyword>
<dbReference type="EMBL" id="JAMQON010000006">
    <property type="protein sequence ID" value="MDS0261429.1"/>
    <property type="molecule type" value="Genomic_DNA"/>
</dbReference>
<gene>
    <name evidence="4" type="ORF">NDI56_18670</name>
</gene>
<dbReference type="Proteomes" id="UP001259659">
    <property type="component" value="Unassembled WGS sequence"/>
</dbReference>
<accession>A0ABU2FGP4</accession>
<reference evidence="4 5" key="1">
    <citation type="submission" date="2022-06" db="EMBL/GenBank/DDBJ databases">
        <title>Haloarcula sp. a new haloarchaeum isolate from saline soil.</title>
        <authorList>
            <person name="Strakova D."/>
            <person name="Galisteo C."/>
            <person name="Sanchez-Porro C."/>
            <person name="Ventosa A."/>
        </authorList>
    </citation>
    <scope>NUCLEOTIDE SEQUENCE [LARGE SCALE GENOMIC DNA]</scope>
    <source>
        <strain evidence="4 5">S1CR25-12</strain>
    </source>
</reference>
<dbReference type="PANTHER" id="PTHR43046">
    <property type="entry name" value="GDP-MANNOSE MANNOSYL HYDROLASE"/>
    <property type="match status" value="1"/>
</dbReference>
<organism evidence="4 5">
    <name type="scientific">Haloarcula saliterrae</name>
    <dbReference type="NCBI Taxonomy" id="2950534"/>
    <lineage>
        <taxon>Archaea</taxon>
        <taxon>Methanobacteriati</taxon>
        <taxon>Methanobacteriota</taxon>
        <taxon>Stenosarchaea group</taxon>
        <taxon>Halobacteria</taxon>
        <taxon>Halobacteriales</taxon>
        <taxon>Haloarculaceae</taxon>
        <taxon>Haloarcula</taxon>
    </lineage>
</organism>
<dbReference type="InterPro" id="IPR015797">
    <property type="entry name" value="NUDIX_hydrolase-like_dom_sf"/>
</dbReference>
<comment type="caution">
    <text evidence="4">The sequence shown here is derived from an EMBL/GenBank/DDBJ whole genome shotgun (WGS) entry which is preliminary data.</text>
</comment>
<dbReference type="PROSITE" id="PS51462">
    <property type="entry name" value="NUDIX"/>
    <property type="match status" value="1"/>
</dbReference>
<dbReference type="Pfam" id="PF00293">
    <property type="entry name" value="NUDIX"/>
    <property type="match status" value="1"/>
</dbReference>
<dbReference type="PANTHER" id="PTHR43046:SF14">
    <property type="entry name" value="MUTT_NUDIX FAMILY PROTEIN"/>
    <property type="match status" value="1"/>
</dbReference>
<dbReference type="Gene3D" id="3.90.79.10">
    <property type="entry name" value="Nucleoside Triphosphate Pyrophosphohydrolase"/>
    <property type="match status" value="1"/>
</dbReference>
<dbReference type="RefSeq" id="WP_310921273.1">
    <property type="nucleotide sequence ID" value="NZ_JAMQON010000006.1"/>
</dbReference>
<feature type="domain" description="Nudix hydrolase" evidence="3">
    <location>
        <begin position="16"/>
        <end position="146"/>
    </location>
</feature>
<comment type="cofactor">
    <cofactor evidence="1">
        <name>Mg(2+)</name>
        <dbReference type="ChEBI" id="CHEBI:18420"/>
    </cofactor>
</comment>
<dbReference type="SUPFAM" id="SSF55811">
    <property type="entry name" value="Nudix"/>
    <property type="match status" value="1"/>
</dbReference>
<evidence type="ECO:0000313" key="4">
    <source>
        <dbReference type="EMBL" id="MDS0261429.1"/>
    </source>
</evidence>
<evidence type="ECO:0000313" key="5">
    <source>
        <dbReference type="Proteomes" id="UP001259659"/>
    </source>
</evidence>
<dbReference type="InterPro" id="IPR000086">
    <property type="entry name" value="NUDIX_hydrolase_dom"/>
</dbReference>
<proteinExistence type="predicted"/>
<evidence type="ECO:0000256" key="1">
    <source>
        <dbReference type="ARBA" id="ARBA00001946"/>
    </source>
</evidence>
<dbReference type="GO" id="GO:0016787">
    <property type="term" value="F:hydrolase activity"/>
    <property type="evidence" value="ECO:0007669"/>
    <property type="project" value="UniProtKB-KW"/>
</dbReference>
<sequence length="150" mass="16739">METNQETGTTQFLPGERRVRQGVKGLVTSSNAVLLLEERHGDGKAFWTLPGGGVEPGETPRAALRRELREELQCESVLGSPLRRFPYVHASRPNVVSMYTIFECAVTEPPEPNDCEGIRGYQWLSPEELPPETLPQVRAMVRNLADLRAP</sequence>
<name>A0ABU2FGP4_9EURY</name>
<dbReference type="InterPro" id="IPR020476">
    <property type="entry name" value="Nudix_hydrolase"/>
</dbReference>